<reference evidence="1 2" key="1">
    <citation type="submission" date="2018-12" db="EMBL/GenBank/DDBJ databases">
        <title>Draft genome sequences of Mycolicibacterium peregrinum isolated from a pig with lymphadenitis and from soil on the same Japanese pig farm.</title>
        <authorList>
            <person name="Komatsu T."/>
            <person name="Ohya K."/>
            <person name="Sawai K."/>
            <person name="Odoi J.O."/>
            <person name="Otsu K."/>
            <person name="Ota A."/>
            <person name="Ito T."/>
            <person name="Kawai M."/>
            <person name="Maruyama F."/>
        </authorList>
    </citation>
    <scope>NUCLEOTIDE SEQUENCE [LARGE SCALE GENOMIC DNA]</scope>
    <source>
        <strain evidence="1 2">138</strain>
    </source>
</reference>
<dbReference type="EMBL" id="RWKA01000005">
    <property type="protein sequence ID" value="TGB43528.1"/>
    <property type="molecule type" value="Genomic_DNA"/>
</dbReference>
<name>A0A4Z0HV04_MYCPR</name>
<gene>
    <name evidence="1" type="ORF">EJD98_10835</name>
</gene>
<sequence>MHNVTLASTAAPAALMATVALAAYSALILACIAVAIDGARRHRRRRAIAAAVMVGLLTLGGLVMAIVSSVA</sequence>
<proteinExistence type="predicted"/>
<protein>
    <submittedName>
        <fullName evidence="1">Uncharacterized protein</fullName>
    </submittedName>
</protein>
<comment type="caution">
    <text evidence="1">The sequence shown here is derived from an EMBL/GenBank/DDBJ whole genome shotgun (WGS) entry which is preliminary data.</text>
</comment>
<keyword evidence="2" id="KW-1185">Reference proteome</keyword>
<evidence type="ECO:0000313" key="1">
    <source>
        <dbReference type="EMBL" id="TGB43528.1"/>
    </source>
</evidence>
<accession>A0A4Z0HV04</accession>
<organism evidence="1 2">
    <name type="scientific">Mycolicibacterium peregrinum</name>
    <name type="common">Mycobacterium peregrinum</name>
    <dbReference type="NCBI Taxonomy" id="43304"/>
    <lineage>
        <taxon>Bacteria</taxon>
        <taxon>Bacillati</taxon>
        <taxon>Actinomycetota</taxon>
        <taxon>Actinomycetes</taxon>
        <taxon>Mycobacteriales</taxon>
        <taxon>Mycobacteriaceae</taxon>
        <taxon>Mycolicibacterium</taxon>
    </lineage>
</organism>
<dbReference type="Proteomes" id="UP000297792">
    <property type="component" value="Unassembled WGS sequence"/>
</dbReference>
<dbReference type="RefSeq" id="WP_135360186.1">
    <property type="nucleotide sequence ID" value="NZ_JBLVUM010000002.1"/>
</dbReference>
<evidence type="ECO:0000313" key="2">
    <source>
        <dbReference type="Proteomes" id="UP000297792"/>
    </source>
</evidence>
<dbReference type="AlphaFoldDB" id="A0A4Z0HV04"/>